<dbReference type="InterPro" id="IPR046357">
    <property type="entry name" value="PPIase_dom_sf"/>
</dbReference>
<dbReference type="InParanoid" id="A0A4R2P783"/>
<comment type="caution">
    <text evidence="13">The sequence shown here is derived from an EMBL/GenBank/DDBJ whole genome shotgun (WGS) entry which is preliminary data.</text>
</comment>
<dbReference type="GO" id="GO:0005737">
    <property type="term" value="C:cytoplasm"/>
    <property type="evidence" value="ECO:0007669"/>
    <property type="project" value="UniProtKB-SubCell"/>
</dbReference>
<dbReference type="GO" id="GO:0003755">
    <property type="term" value="F:peptidyl-prolyl cis-trans isomerase activity"/>
    <property type="evidence" value="ECO:0007669"/>
    <property type="project" value="UniProtKB-UniRule"/>
</dbReference>
<evidence type="ECO:0000256" key="6">
    <source>
        <dbReference type="ARBA" id="ARBA00023186"/>
    </source>
</evidence>
<evidence type="ECO:0000256" key="1">
    <source>
        <dbReference type="ARBA" id="ARBA00000971"/>
    </source>
</evidence>
<evidence type="ECO:0000256" key="11">
    <source>
        <dbReference type="SAM" id="MobiDB-lite"/>
    </source>
</evidence>
<dbReference type="Proteomes" id="UP000295399">
    <property type="component" value="Unassembled WGS sequence"/>
</dbReference>
<comment type="similarity">
    <text evidence="3 10">Belongs to the FKBP-type PPIase family.</text>
</comment>
<evidence type="ECO:0000256" key="2">
    <source>
        <dbReference type="ARBA" id="ARBA00004496"/>
    </source>
</evidence>
<dbReference type="RefSeq" id="WP_132709420.1">
    <property type="nucleotide sequence ID" value="NZ_JACIGF010000013.1"/>
</dbReference>
<dbReference type="EMBL" id="SLXO01000013">
    <property type="protein sequence ID" value="TCP30790.1"/>
    <property type="molecule type" value="Genomic_DNA"/>
</dbReference>
<evidence type="ECO:0000256" key="7">
    <source>
        <dbReference type="ARBA" id="ARBA00023235"/>
    </source>
</evidence>
<feature type="compositionally biased region" description="Basic and acidic residues" evidence="11">
    <location>
        <begin position="1"/>
        <end position="11"/>
    </location>
</feature>
<comment type="catalytic activity">
    <reaction evidence="1 9 10">
        <text>[protein]-peptidylproline (omega=180) = [protein]-peptidylproline (omega=0)</text>
        <dbReference type="Rhea" id="RHEA:16237"/>
        <dbReference type="Rhea" id="RHEA-COMP:10747"/>
        <dbReference type="Rhea" id="RHEA-COMP:10748"/>
        <dbReference type="ChEBI" id="CHEBI:83833"/>
        <dbReference type="ChEBI" id="CHEBI:83834"/>
        <dbReference type="EC" id="5.2.1.8"/>
    </reaction>
</comment>
<dbReference type="SUPFAM" id="SSF54534">
    <property type="entry name" value="FKBP-like"/>
    <property type="match status" value="1"/>
</dbReference>
<feature type="domain" description="PPIase FKBP-type" evidence="12">
    <location>
        <begin position="7"/>
        <end position="96"/>
    </location>
</feature>
<evidence type="ECO:0000256" key="10">
    <source>
        <dbReference type="RuleBase" id="RU003915"/>
    </source>
</evidence>
<sequence length="146" mass="15921">MAEAKTGDRVSVHYKGTLDDGQQFDNSRERDEPIDFVVGDNQIIAGFEDAVKGMTPGDTKAVRVEAEDAYGERRDELVFTVPKSELPDDVEVQVGSRLQLGTPDGQSVVVTVTAIDDDNLTLDANHMLAGKALNFEIELVDVQEQA</sequence>
<keyword evidence="14" id="KW-1185">Reference proteome</keyword>
<keyword evidence="5 9" id="KW-0697">Rotamase</keyword>
<dbReference type="GO" id="GO:0042026">
    <property type="term" value="P:protein refolding"/>
    <property type="evidence" value="ECO:0007669"/>
    <property type="project" value="UniProtKB-ARBA"/>
</dbReference>
<comment type="function">
    <text evidence="8">Also involved in hydrogenase metallocenter assembly, probably by participating in the nickel insertion step. This function in hydrogenase biosynthesis requires chaperone activity and the presence of the metal-binding domain, but not PPIase activity.</text>
</comment>
<dbReference type="FunCoup" id="A0A4R2P783">
    <property type="interactions" value="339"/>
</dbReference>
<dbReference type="EC" id="5.2.1.8" evidence="10"/>
<evidence type="ECO:0000313" key="13">
    <source>
        <dbReference type="EMBL" id="TCP30790.1"/>
    </source>
</evidence>
<reference evidence="13 14" key="1">
    <citation type="submission" date="2019-03" db="EMBL/GenBank/DDBJ databases">
        <title>Genomic Encyclopedia of Type Strains, Phase IV (KMG-IV): sequencing the most valuable type-strain genomes for metagenomic binning, comparative biology and taxonomic classification.</title>
        <authorList>
            <person name="Goeker M."/>
        </authorList>
    </citation>
    <scope>NUCLEOTIDE SEQUENCE [LARGE SCALE GENOMIC DNA]</scope>
    <source>
        <strain evidence="13 14">DSM 2132</strain>
    </source>
</reference>
<keyword evidence="4" id="KW-0963">Cytoplasm</keyword>
<gene>
    <name evidence="13" type="ORF">EV659_11343</name>
</gene>
<dbReference type="Gene3D" id="3.10.50.40">
    <property type="match status" value="1"/>
</dbReference>
<dbReference type="PANTHER" id="PTHR47861:SF3">
    <property type="entry name" value="FKBP-TYPE PEPTIDYL-PROLYL CIS-TRANS ISOMERASE SLYD"/>
    <property type="match status" value="1"/>
</dbReference>
<evidence type="ECO:0000256" key="9">
    <source>
        <dbReference type="PROSITE-ProRule" id="PRU00277"/>
    </source>
</evidence>
<evidence type="ECO:0000259" key="12">
    <source>
        <dbReference type="PROSITE" id="PS50059"/>
    </source>
</evidence>
<feature type="region of interest" description="Disordered" evidence="11">
    <location>
        <begin position="1"/>
        <end position="29"/>
    </location>
</feature>
<evidence type="ECO:0000256" key="5">
    <source>
        <dbReference type="ARBA" id="ARBA00023110"/>
    </source>
</evidence>
<evidence type="ECO:0000256" key="3">
    <source>
        <dbReference type="ARBA" id="ARBA00006577"/>
    </source>
</evidence>
<name>A0A4R2P783_RHOSA</name>
<keyword evidence="6" id="KW-0143">Chaperone</keyword>
<accession>A0A4R2P783</accession>
<proteinExistence type="inferred from homology"/>
<evidence type="ECO:0000313" key="14">
    <source>
        <dbReference type="Proteomes" id="UP000295399"/>
    </source>
</evidence>
<comment type="subcellular location">
    <subcellularLocation>
        <location evidence="2">Cytoplasm</location>
    </subcellularLocation>
</comment>
<dbReference type="PROSITE" id="PS50059">
    <property type="entry name" value="FKBP_PPIASE"/>
    <property type="match status" value="1"/>
</dbReference>
<organism evidence="13 14">
    <name type="scientific">Rhodothalassium salexigens DSM 2132</name>
    <dbReference type="NCBI Taxonomy" id="1188247"/>
    <lineage>
        <taxon>Bacteria</taxon>
        <taxon>Pseudomonadati</taxon>
        <taxon>Pseudomonadota</taxon>
        <taxon>Alphaproteobacteria</taxon>
        <taxon>Rhodothalassiales</taxon>
        <taxon>Rhodothalassiaceae</taxon>
        <taxon>Rhodothalassium</taxon>
    </lineage>
</organism>
<evidence type="ECO:0000256" key="8">
    <source>
        <dbReference type="ARBA" id="ARBA00037071"/>
    </source>
</evidence>
<evidence type="ECO:0000256" key="4">
    <source>
        <dbReference type="ARBA" id="ARBA00022490"/>
    </source>
</evidence>
<dbReference type="Pfam" id="PF00254">
    <property type="entry name" value="FKBP_C"/>
    <property type="match status" value="1"/>
</dbReference>
<keyword evidence="7 9" id="KW-0413">Isomerase</keyword>
<dbReference type="AlphaFoldDB" id="A0A4R2P783"/>
<dbReference type="OrthoDB" id="9808891at2"/>
<protein>
    <recommendedName>
        <fullName evidence="10">Peptidyl-prolyl cis-trans isomerase</fullName>
        <ecNumber evidence="10">5.2.1.8</ecNumber>
    </recommendedName>
</protein>
<dbReference type="PANTHER" id="PTHR47861">
    <property type="entry name" value="FKBP-TYPE PEPTIDYL-PROLYL CIS-TRANS ISOMERASE SLYD"/>
    <property type="match status" value="1"/>
</dbReference>
<dbReference type="InterPro" id="IPR001179">
    <property type="entry name" value="PPIase_FKBP_dom"/>
</dbReference>